<comment type="caution">
    <text evidence="6">The sequence shown here is derived from an EMBL/GenBank/DDBJ whole genome shotgun (WGS) entry which is preliminary data.</text>
</comment>
<dbReference type="SUPFAM" id="SSF51556">
    <property type="entry name" value="Metallo-dependent hydrolases"/>
    <property type="match status" value="1"/>
</dbReference>
<keyword evidence="2" id="KW-0479">Metal-binding</keyword>
<dbReference type="InterPro" id="IPR051607">
    <property type="entry name" value="Metallo-dep_hydrolases"/>
</dbReference>
<dbReference type="Pfam" id="PF01979">
    <property type="entry name" value="Amidohydro_1"/>
    <property type="match status" value="1"/>
</dbReference>
<dbReference type="InterPro" id="IPR032466">
    <property type="entry name" value="Metal_Hydrolase"/>
</dbReference>
<reference evidence="6" key="1">
    <citation type="journal article" date="2021" name="PeerJ">
        <title>Extensive microbial diversity within the chicken gut microbiome revealed by metagenomics and culture.</title>
        <authorList>
            <person name="Gilroy R."/>
            <person name="Ravi A."/>
            <person name="Getino M."/>
            <person name="Pursley I."/>
            <person name="Horton D.L."/>
            <person name="Alikhan N.F."/>
            <person name="Baker D."/>
            <person name="Gharbi K."/>
            <person name="Hall N."/>
            <person name="Watson M."/>
            <person name="Adriaenssens E.M."/>
            <person name="Foster-Nyarko E."/>
            <person name="Jarju S."/>
            <person name="Secka A."/>
            <person name="Antonio M."/>
            <person name="Oren A."/>
            <person name="Chaudhuri R.R."/>
            <person name="La Ragione R."/>
            <person name="Hildebrand F."/>
            <person name="Pallen M.J."/>
        </authorList>
    </citation>
    <scope>NUCLEOTIDE SEQUENCE</scope>
    <source>
        <strain evidence="6">CHK186-1790</strain>
    </source>
</reference>
<dbReference type="PANTHER" id="PTHR11271:SF6">
    <property type="entry name" value="GUANINE DEAMINASE"/>
    <property type="match status" value="1"/>
</dbReference>
<dbReference type="Gene3D" id="2.30.40.10">
    <property type="entry name" value="Urease, subunit C, domain 1"/>
    <property type="match status" value="1"/>
</dbReference>
<dbReference type="InterPro" id="IPR006680">
    <property type="entry name" value="Amidohydro-rel"/>
</dbReference>
<gene>
    <name evidence="6" type="ORF">H9701_06790</name>
</gene>
<keyword evidence="3" id="KW-0378">Hydrolase</keyword>
<organism evidence="6 7">
    <name type="scientific">Candidatus Intestinimonas pullistercoris</name>
    <dbReference type="NCBI Taxonomy" id="2838623"/>
    <lineage>
        <taxon>Bacteria</taxon>
        <taxon>Bacillati</taxon>
        <taxon>Bacillota</taxon>
        <taxon>Clostridia</taxon>
        <taxon>Eubacteriales</taxon>
        <taxon>Intestinimonas</taxon>
    </lineage>
</organism>
<protein>
    <submittedName>
        <fullName evidence="6">Amidohydrolase family protein</fullName>
    </submittedName>
</protein>
<feature type="domain" description="Amidohydrolase-related" evidence="5">
    <location>
        <begin position="61"/>
        <end position="381"/>
    </location>
</feature>
<evidence type="ECO:0000256" key="2">
    <source>
        <dbReference type="ARBA" id="ARBA00022723"/>
    </source>
</evidence>
<name>A0A9D2P176_9FIRM</name>
<dbReference type="GO" id="GO:0005829">
    <property type="term" value="C:cytosol"/>
    <property type="evidence" value="ECO:0007669"/>
    <property type="project" value="TreeGrafter"/>
</dbReference>
<dbReference type="AlphaFoldDB" id="A0A9D2P176"/>
<dbReference type="InterPro" id="IPR011059">
    <property type="entry name" value="Metal-dep_hydrolase_composite"/>
</dbReference>
<dbReference type="PANTHER" id="PTHR11271">
    <property type="entry name" value="GUANINE DEAMINASE"/>
    <property type="match status" value="1"/>
</dbReference>
<comment type="cofactor">
    <cofactor evidence="1">
        <name>Zn(2+)</name>
        <dbReference type="ChEBI" id="CHEBI:29105"/>
    </cofactor>
</comment>
<dbReference type="GO" id="GO:0008270">
    <property type="term" value="F:zinc ion binding"/>
    <property type="evidence" value="ECO:0007669"/>
    <property type="project" value="TreeGrafter"/>
</dbReference>
<reference evidence="6" key="2">
    <citation type="submission" date="2021-04" db="EMBL/GenBank/DDBJ databases">
        <authorList>
            <person name="Gilroy R."/>
        </authorList>
    </citation>
    <scope>NUCLEOTIDE SEQUENCE</scope>
    <source>
        <strain evidence="6">CHK186-1790</strain>
    </source>
</reference>
<accession>A0A9D2P176</accession>
<dbReference type="GO" id="GO:0008892">
    <property type="term" value="F:guanine deaminase activity"/>
    <property type="evidence" value="ECO:0007669"/>
    <property type="project" value="TreeGrafter"/>
</dbReference>
<evidence type="ECO:0000313" key="7">
    <source>
        <dbReference type="Proteomes" id="UP000823882"/>
    </source>
</evidence>
<sequence>MNPIILKGTIVSAPVLGRLEITPGGYLAAEEGRITGVWPVLPERYAGAPVEDFGDALILQSFTDLHLHAPQYPMLGMGMDLPLLDWLDAYAFPTEARFSDTGYAREVYQKLARELAGHGTTRVCMFSSLHTDATLILMEELERAGITGYVGKVNMDRNGGKDLQETTEESMAETLRWLEESQDFAHIRPILTPRFTPSCTDALMAFLGRLAAERDLPVQSHLSENTAELALVASLHPDCPQYWETYAKFGLWGPKTAMAHCVWSDARERQAMKEAGVTVVHCADSNQNICSGVAPVRVMLDEGLKVALGSDIAGGDHLDMLDVAASAIRASKARRILDGWETEHLTVAEALYLATSAGAAFFGARPGFGPGEPLHALVLDDSQLPKPHPLTPEERVERAVYRRQPGAIRAVWSQGRKIFSAEENG</sequence>
<keyword evidence="4" id="KW-0862">Zinc</keyword>
<dbReference type="GO" id="GO:0046098">
    <property type="term" value="P:guanine metabolic process"/>
    <property type="evidence" value="ECO:0007669"/>
    <property type="project" value="TreeGrafter"/>
</dbReference>
<evidence type="ECO:0000256" key="1">
    <source>
        <dbReference type="ARBA" id="ARBA00001947"/>
    </source>
</evidence>
<dbReference type="Gene3D" id="3.20.20.140">
    <property type="entry name" value="Metal-dependent hydrolases"/>
    <property type="match status" value="1"/>
</dbReference>
<dbReference type="Proteomes" id="UP000823882">
    <property type="component" value="Unassembled WGS sequence"/>
</dbReference>
<evidence type="ECO:0000256" key="4">
    <source>
        <dbReference type="ARBA" id="ARBA00022833"/>
    </source>
</evidence>
<evidence type="ECO:0000259" key="5">
    <source>
        <dbReference type="Pfam" id="PF01979"/>
    </source>
</evidence>
<dbReference type="SUPFAM" id="SSF51338">
    <property type="entry name" value="Composite domain of metallo-dependent hydrolases"/>
    <property type="match status" value="1"/>
</dbReference>
<evidence type="ECO:0000313" key="6">
    <source>
        <dbReference type="EMBL" id="HJC41243.1"/>
    </source>
</evidence>
<proteinExistence type="predicted"/>
<dbReference type="EMBL" id="DWWJ01000119">
    <property type="protein sequence ID" value="HJC41243.1"/>
    <property type="molecule type" value="Genomic_DNA"/>
</dbReference>
<evidence type="ECO:0000256" key="3">
    <source>
        <dbReference type="ARBA" id="ARBA00022801"/>
    </source>
</evidence>